<dbReference type="InterPro" id="IPR011990">
    <property type="entry name" value="TPR-like_helical_dom_sf"/>
</dbReference>
<reference evidence="3 4" key="1">
    <citation type="submission" date="2020-03" db="EMBL/GenBank/DDBJ databases">
        <title>Propioniciclava sp. nov., isolated from Hydrophilus acuminatus.</title>
        <authorList>
            <person name="Hyun D.-W."/>
            <person name="Bae J.-W."/>
        </authorList>
    </citation>
    <scope>NUCLEOTIDE SEQUENCE [LARGE SCALE GENOMIC DNA]</scope>
    <source>
        <strain evidence="3 4">HDW11</strain>
    </source>
</reference>
<feature type="compositionally biased region" description="Low complexity" evidence="1">
    <location>
        <begin position="17"/>
        <end position="32"/>
    </location>
</feature>
<evidence type="ECO:0000313" key="4">
    <source>
        <dbReference type="Proteomes" id="UP000501058"/>
    </source>
</evidence>
<keyword evidence="2" id="KW-0812">Transmembrane</keyword>
<keyword evidence="4" id="KW-1185">Reference proteome</keyword>
<feature type="compositionally biased region" description="Low complexity" evidence="1">
    <location>
        <begin position="47"/>
        <end position="61"/>
    </location>
</feature>
<proteinExistence type="predicted"/>
<dbReference type="KEGG" id="prv:G7070_06475"/>
<feature type="compositionally biased region" description="Acidic residues" evidence="1">
    <location>
        <begin position="62"/>
        <end position="80"/>
    </location>
</feature>
<evidence type="ECO:0000256" key="2">
    <source>
        <dbReference type="SAM" id="Phobius"/>
    </source>
</evidence>
<dbReference type="SUPFAM" id="SSF48452">
    <property type="entry name" value="TPR-like"/>
    <property type="match status" value="1"/>
</dbReference>
<feature type="compositionally biased region" description="Low complexity" evidence="1">
    <location>
        <begin position="81"/>
        <end position="92"/>
    </location>
</feature>
<feature type="region of interest" description="Disordered" evidence="1">
    <location>
        <begin position="1"/>
        <end position="137"/>
    </location>
</feature>
<keyword evidence="2" id="KW-0472">Membrane</keyword>
<protein>
    <submittedName>
        <fullName evidence="3">Uncharacterized protein</fullName>
    </submittedName>
</protein>
<dbReference type="Proteomes" id="UP000501058">
    <property type="component" value="Chromosome"/>
</dbReference>
<dbReference type="Gene3D" id="1.25.40.10">
    <property type="entry name" value="Tetratricopeptide repeat domain"/>
    <property type="match status" value="1"/>
</dbReference>
<organism evidence="3 4">
    <name type="scientific">Propioniciclava coleopterorum</name>
    <dbReference type="NCBI Taxonomy" id="2714937"/>
    <lineage>
        <taxon>Bacteria</taxon>
        <taxon>Bacillati</taxon>
        <taxon>Actinomycetota</taxon>
        <taxon>Actinomycetes</taxon>
        <taxon>Propionibacteriales</taxon>
        <taxon>Propionibacteriaceae</taxon>
        <taxon>Propioniciclava</taxon>
    </lineage>
</organism>
<evidence type="ECO:0000256" key="1">
    <source>
        <dbReference type="SAM" id="MobiDB-lite"/>
    </source>
</evidence>
<sequence length="347" mass="36018">MRRPARPDDDGTYADMDAFAEPDPAQPDADAPADPEPAPADPEPAPSEHAAPGRAPSAAEPQDPEADAPEIEPVVTEDTDGPAAGTDTADATAEPDAEPDAPQPASSELGEDPVPLGEDDPPALVRRAPRAAAVEKGAGRKAPKLLFLAIGVAIGLGVAWSVNGLAPAPTAAAGMPSNHPDISGATASPAPAALDEAKVAEWTKQAEANPADPAPLRALADEYGRVKDFGEAAVWLRKLLDLNPADTDQRLILGVALYNDNQLEAAEAEWLTVAEQIPTSPDPWYNLGFLYLSQDPPNDAKAEAAWNKVLELAPNTELAAAVTRHLQSLNTQLPVNVTPAPSPTPSK</sequence>
<feature type="transmembrane region" description="Helical" evidence="2">
    <location>
        <begin position="145"/>
        <end position="162"/>
    </location>
</feature>
<keyword evidence="2" id="KW-1133">Transmembrane helix</keyword>
<dbReference type="InterPro" id="IPR019734">
    <property type="entry name" value="TPR_rpt"/>
</dbReference>
<accession>A0A6G7Y5B4</accession>
<dbReference type="AlphaFoldDB" id="A0A6G7Y5B4"/>
<feature type="compositionally biased region" description="Pro residues" evidence="1">
    <location>
        <begin position="34"/>
        <end position="45"/>
    </location>
</feature>
<dbReference type="EMBL" id="CP049865">
    <property type="protein sequence ID" value="QIK71973.1"/>
    <property type="molecule type" value="Genomic_DNA"/>
</dbReference>
<feature type="compositionally biased region" description="Low complexity" evidence="1">
    <location>
        <begin position="122"/>
        <end position="134"/>
    </location>
</feature>
<dbReference type="RefSeq" id="WP_166232881.1">
    <property type="nucleotide sequence ID" value="NZ_CP049865.1"/>
</dbReference>
<name>A0A6G7Y5B4_9ACTN</name>
<dbReference type="SMART" id="SM00028">
    <property type="entry name" value="TPR"/>
    <property type="match status" value="3"/>
</dbReference>
<gene>
    <name evidence="3" type="ORF">G7070_06475</name>
</gene>
<evidence type="ECO:0000313" key="3">
    <source>
        <dbReference type="EMBL" id="QIK71973.1"/>
    </source>
</evidence>